<evidence type="ECO:0000256" key="5">
    <source>
        <dbReference type="ARBA" id="ARBA00022723"/>
    </source>
</evidence>
<dbReference type="Pfam" id="PF14537">
    <property type="entry name" value="Cytochrom_c3_2"/>
    <property type="match status" value="1"/>
</dbReference>
<dbReference type="InterPro" id="IPR051829">
    <property type="entry name" value="Multiheme_Cytochr_ET"/>
</dbReference>
<evidence type="ECO:0000313" key="10">
    <source>
        <dbReference type="EMBL" id="MBB4023272.1"/>
    </source>
</evidence>
<dbReference type="InterPro" id="IPR036280">
    <property type="entry name" value="Multihaem_cyt_sf"/>
</dbReference>
<evidence type="ECO:0000256" key="2">
    <source>
        <dbReference type="ARBA" id="ARBA00004196"/>
    </source>
</evidence>
<comment type="cofactor">
    <cofactor evidence="1">
        <name>heme c</name>
        <dbReference type="ChEBI" id="CHEBI:61717"/>
    </cofactor>
</comment>
<organism evidence="10 11">
    <name type="scientific">Actibacterium naphthalenivorans</name>
    <dbReference type="NCBI Taxonomy" id="1614693"/>
    <lineage>
        <taxon>Bacteria</taxon>
        <taxon>Pseudomonadati</taxon>
        <taxon>Pseudomonadota</taxon>
        <taxon>Alphaproteobacteria</taxon>
        <taxon>Rhodobacterales</taxon>
        <taxon>Roseobacteraceae</taxon>
        <taxon>Actibacterium</taxon>
    </lineage>
</organism>
<keyword evidence="8" id="KW-0408">Iron</keyword>
<evidence type="ECO:0000256" key="8">
    <source>
        <dbReference type="ARBA" id="ARBA00023004"/>
    </source>
</evidence>
<evidence type="ECO:0000313" key="11">
    <source>
        <dbReference type="Proteomes" id="UP000585681"/>
    </source>
</evidence>
<dbReference type="GO" id="GO:0046872">
    <property type="term" value="F:metal ion binding"/>
    <property type="evidence" value="ECO:0007669"/>
    <property type="project" value="UniProtKB-KW"/>
</dbReference>
<gene>
    <name evidence="10" type="ORF">GGR17_003101</name>
</gene>
<keyword evidence="3" id="KW-0813">Transport</keyword>
<sequence>MTRNRFLWILWALATVLIAGSALARLYIAGDRTVLLPGQTAGAHHQLEIACETCHTSAPFASAAKLRKDINKTCVTCHKEDLKAADDSHPLKKFTNPRMAAYWEKIDGRFCISCHAEHQPETTLPMMLTLQGDYCIACHSEGQQDIRKDRESHAELTFDTCAGSGCHNYHDNRALYEDFLVKHAGQPWLAETPVHPVEALARTRPAPDPAAIEAYLAGVSAADAARSETAAHDWAASAHAGADVGCAGCHAAGAETDAQIAAAWTDTPAETVCATCHKGEAKTFALGRHGTRRHPEIAEPRSAKSALKKLGWKKPPEALVSALDAYLTDPAPPAAMSVAEGRVPLKPEAHGETLTCSTCHAPHRQDLGFAAVGACVSCHDDDHSRAYEGSPHHLLWQAELAGDLPPGSGVTCATCHMPKTKSAKAITTNHNQNDTLRPNEKMIRPVCAECHGLGFAIDALADPALIANNFSGQPDRHVESIDWAVNRVEPPEQGTNQ</sequence>
<evidence type="ECO:0000259" key="9">
    <source>
        <dbReference type="Pfam" id="PF14537"/>
    </source>
</evidence>
<dbReference type="GO" id="GO:0030313">
    <property type="term" value="C:cell envelope"/>
    <property type="evidence" value="ECO:0007669"/>
    <property type="project" value="UniProtKB-SubCell"/>
</dbReference>
<dbReference type="GO" id="GO:0016491">
    <property type="term" value="F:oxidoreductase activity"/>
    <property type="evidence" value="ECO:0007669"/>
    <property type="project" value="TreeGrafter"/>
</dbReference>
<dbReference type="SUPFAM" id="SSF48695">
    <property type="entry name" value="Multiheme cytochromes"/>
    <property type="match status" value="1"/>
</dbReference>
<reference evidence="10" key="1">
    <citation type="submission" date="2020-08" db="EMBL/GenBank/DDBJ databases">
        <title>Genomic Encyclopedia of Type Strains, Phase IV (KMG-IV): sequencing the most valuable type-strain genomes for metagenomic binning, comparative biology and taxonomic classification.</title>
        <authorList>
            <person name="Goeker M."/>
        </authorList>
    </citation>
    <scope>NUCLEOTIDE SEQUENCE [LARGE SCALE GENOMIC DNA]</scope>
    <source>
        <strain evidence="10">DSM 105040</strain>
    </source>
</reference>
<dbReference type="Gene3D" id="1.10.1130.10">
    <property type="entry name" value="Flavocytochrome C3, Chain A"/>
    <property type="match status" value="2"/>
</dbReference>
<dbReference type="InterPro" id="IPR012286">
    <property type="entry name" value="Tetrahaem_cytochrome"/>
</dbReference>
<dbReference type="EMBL" id="JACIEQ010000005">
    <property type="protein sequence ID" value="MBB4023272.1"/>
    <property type="molecule type" value="Genomic_DNA"/>
</dbReference>
<keyword evidence="6" id="KW-0732">Signal</keyword>
<dbReference type="Gene3D" id="1.10.780.10">
    <property type="entry name" value="Hydroxylamine Oxidoreductase, Chain A, domain 1"/>
    <property type="match status" value="1"/>
</dbReference>
<dbReference type="PANTHER" id="PTHR35038">
    <property type="entry name" value="DISSIMILATORY SULFITE REDUCTASE SIRA"/>
    <property type="match status" value="1"/>
</dbReference>
<keyword evidence="5" id="KW-0479">Metal-binding</keyword>
<evidence type="ECO:0000256" key="6">
    <source>
        <dbReference type="ARBA" id="ARBA00022729"/>
    </source>
</evidence>
<dbReference type="RefSeq" id="WP_162231828.1">
    <property type="nucleotide sequence ID" value="NZ_JACIEQ010000005.1"/>
</dbReference>
<keyword evidence="7" id="KW-0249">Electron transport</keyword>
<evidence type="ECO:0000256" key="4">
    <source>
        <dbReference type="ARBA" id="ARBA00022617"/>
    </source>
</evidence>
<evidence type="ECO:0000256" key="1">
    <source>
        <dbReference type="ARBA" id="ARBA00001926"/>
    </source>
</evidence>
<feature type="domain" description="Tetrahaem cytochrome" evidence="9">
    <location>
        <begin position="44"/>
        <end position="140"/>
    </location>
</feature>
<comment type="caution">
    <text evidence="10">The sequence shown here is derived from an EMBL/GenBank/DDBJ whole genome shotgun (WGS) entry which is preliminary data.</text>
</comment>
<dbReference type="PANTHER" id="PTHR35038:SF5">
    <property type="entry name" value="CYTOCHROME C-TYPE PROTEIN NRFB"/>
    <property type="match status" value="1"/>
</dbReference>
<keyword evidence="4" id="KW-0349">Heme</keyword>
<proteinExistence type="predicted"/>
<dbReference type="Proteomes" id="UP000585681">
    <property type="component" value="Unassembled WGS sequence"/>
</dbReference>
<accession>A0A840CGQ1</accession>
<name>A0A840CGQ1_9RHOB</name>
<comment type="subcellular location">
    <subcellularLocation>
        <location evidence="2">Cell envelope</location>
    </subcellularLocation>
</comment>
<evidence type="ECO:0000256" key="7">
    <source>
        <dbReference type="ARBA" id="ARBA00022982"/>
    </source>
</evidence>
<evidence type="ECO:0000256" key="3">
    <source>
        <dbReference type="ARBA" id="ARBA00022448"/>
    </source>
</evidence>
<dbReference type="AlphaFoldDB" id="A0A840CGQ1"/>
<keyword evidence="11" id="KW-1185">Reference proteome</keyword>
<protein>
    <submittedName>
        <fullName evidence="10">Putative CXXCH cytochrome family protein</fullName>
    </submittedName>
</protein>